<keyword evidence="3" id="KW-0472">Membrane</keyword>
<evidence type="ECO:0000259" key="4">
    <source>
        <dbReference type="Pfam" id="PF04884"/>
    </source>
</evidence>
<feature type="transmembrane region" description="Helical" evidence="3">
    <location>
        <begin position="400"/>
        <end position="427"/>
    </location>
</feature>
<dbReference type="GeneID" id="107429648"/>
<comment type="similarity">
    <text evidence="1">Belongs to the RUS1 family.</text>
</comment>
<evidence type="ECO:0000256" key="1">
    <source>
        <dbReference type="ARBA" id="ARBA00007558"/>
    </source>
</evidence>
<dbReference type="KEGG" id="zju:107429648"/>
<dbReference type="GO" id="GO:0032502">
    <property type="term" value="P:developmental process"/>
    <property type="evidence" value="ECO:0007669"/>
    <property type="project" value="TreeGrafter"/>
</dbReference>
<keyword evidence="3" id="KW-0812">Transmembrane</keyword>
<feature type="region of interest" description="Disordered" evidence="2">
    <location>
        <begin position="98"/>
        <end position="134"/>
    </location>
</feature>
<evidence type="ECO:0000256" key="2">
    <source>
        <dbReference type="SAM" id="MobiDB-lite"/>
    </source>
</evidence>
<dbReference type="Pfam" id="PF04884">
    <property type="entry name" value="UVB_sens_prot"/>
    <property type="match status" value="1"/>
</dbReference>
<feature type="compositionally biased region" description="Low complexity" evidence="2">
    <location>
        <begin position="111"/>
        <end position="127"/>
    </location>
</feature>
<name>A0A6P4BAF2_ZIZJJ</name>
<evidence type="ECO:0000259" key="5">
    <source>
        <dbReference type="Pfam" id="PF24160"/>
    </source>
</evidence>
<dbReference type="AlphaFoldDB" id="A0A6P4BAF2"/>
<dbReference type="Pfam" id="PF24160">
    <property type="entry name" value="UVB_sens_C"/>
    <property type="match status" value="1"/>
</dbReference>
<proteinExistence type="inferred from homology"/>
<dbReference type="InterPro" id="IPR055412">
    <property type="entry name" value="UVB_sens_C"/>
</dbReference>
<evidence type="ECO:0000256" key="3">
    <source>
        <dbReference type="SAM" id="Phobius"/>
    </source>
</evidence>
<dbReference type="RefSeq" id="XP_015895865.1">
    <property type="nucleotide sequence ID" value="XM_016040379.4"/>
</dbReference>
<organism evidence="6 7">
    <name type="scientific">Ziziphus jujuba</name>
    <name type="common">Chinese jujube</name>
    <name type="synonym">Ziziphus sativa</name>
    <dbReference type="NCBI Taxonomy" id="326968"/>
    <lineage>
        <taxon>Eukaryota</taxon>
        <taxon>Viridiplantae</taxon>
        <taxon>Streptophyta</taxon>
        <taxon>Embryophyta</taxon>
        <taxon>Tracheophyta</taxon>
        <taxon>Spermatophyta</taxon>
        <taxon>Magnoliopsida</taxon>
        <taxon>eudicotyledons</taxon>
        <taxon>Gunneridae</taxon>
        <taxon>Pentapetalae</taxon>
        <taxon>rosids</taxon>
        <taxon>fabids</taxon>
        <taxon>Rosales</taxon>
        <taxon>Rhamnaceae</taxon>
        <taxon>Paliureae</taxon>
        <taxon>Ziziphus</taxon>
    </lineage>
</organism>
<dbReference type="InParanoid" id="A0A6P4BAF2"/>
<dbReference type="PANTHER" id="PTHR12770">
    <property type="entry name" value="RUS1 FAMILY PROTEIN C16ORF58"/>
    <property type="match status" value="1"/>
</dbReference>
<dbReference type="InterPro" id="IPR054549">
    <property type="entry name" value="UVB_sens_RUS_dom"/>
</dbReference>
<dbReference type="GO" id="GO:0010224">
    <property type="term" value="P:response to UV-B"/>
    <property type="evidence" value="ECO:0007669"/>
    <property type="project" value="TreeGrafter"/>
</dbReference>
<dbReference type="Proteomes" id="UP001652623">
    <property type="component" value="Chromosome 5"/>
</dbReference>
<accession>A0A6P4BAF2</accession>
<dbReference type="FunCoup" id="A0A6P4BAF2">
    <property type="interactions" value="319"/>
</dbReference>
<dbReference type="GO" id="GO:0009941">
    <property type="term" value="C:chloroplast envelope"/>
    <property type="evidence" value="ECO:0007669"/>
    <property type="project" value="TreeGrafter"/>
</dbReference>
<dbReference type="InterPro" id="IPR006968">
    <property type="entry name" value="RUS_fam"/>
</dbReference>
<protein>
    <submittedName>
        <fullName evidence="7">Protein root UVB sensitive 1, chloroplastic isoform X1</fullName>
    </submittedName>
</protein>
<evidence type="ECO:0000313" key="7">
    <source>
        <dbReference type="RefSeq" id="XP_015895865.1"/>
    </source>
</evidence>
<keyword evidence="3" id="KW-1133">Transmembrane helix</keyword>
<keyword evidence="6" id="KW-1185">Reference proteome</keyword>
<evidence type="ECO:0000313" key="6">
    <source>
        <dbReference type="Proteomes" id="UP001652623"/>
    </source>
</evidence>
<reference evidence="7" key="1">
    <citation type="submission" date="2025-08" db="UniProtKB">
        <authorList>
            <consortium name="RefSeq"/>
        </authorList>
    </citation>
    <scope>IDENTIFICATION</scope>
    <source>
        <tissue evidence="7">Seedling</tissue>
    </source>
</reference>
<dbReference type="PANTHER" id="PTHR12770:SF22">
    <property type="entry name" value="PROTEIN ROOT UVB SENSITIVE 1, CHLOROPLASTIC"/>
    <property type="match status" value="1"/>
</dbReference>
<feature type="domain" description="Protein root UVB sensitive/RUS" evidence="4">
    <location>
        <begin position="227"/>
        <end position="458"/>
    </location>
</feature>
<feature type="domain" description="Root UVB sensitive protein C-terminal" evidence="5">
    <location>
        <begin position="508"/>
        <end position="580"/>
    </location>
</feature>
<gene>
    <name evidence="7" type="primary">LOC107429648</name>
</gene>
<sequence>MGYCARRPLLTAPPPLPTAPYSYHRSRRGAGGCEARSFLSSFPQNSLRPNPISHAYAHGGIPFKTFNASFAAKPSLFRTLCFPSLLLGNNGDCHFEEVGEEEGGGSGGGNNNNNNHNNNNNNSNDGDSGWRSDDDGGSGSSGSFIFFSLFICSVVCCFWAFQLASALATTTSASSSSSSSGYVWEVSGGKWTMLIPHLFDDAFVVVPDATSTGPSTSSYSLSNLWLHCRNLFMRLMLPEGFPQSVTSDYLDYSLWRAVQGVASQISGVLATQALLYAVGLGKGAIPTAAAVNWVLKDGIGYLSKIMLSKYGRHFDVNPKGWRLFADMLENAAFGMEMLTPAFPHLFVMIGAVAGAGRSAAALIQAATRSCFYAGFAAQRNFAEVIAKGEAQGMVSKSIGIVLGIALANCIGSSAFLTFVSFSVVTWVHMFCNLKSYQSIKLRTLNPYRASLVFSEYLISGQAPSVKDVNDEEPLFPAVPFLNVKPMNKGQPNLLSSEAKDAASTIENRLQLGSKLSDVVNSKEDVLALFSLYRNEGYILTEINGRFCVVLKETCLPQDMLKAMFQVNYLYWLEKNAGIEGRSACYDCKPGGRLQISLDYVQREFNHVKNDGESVGWVTDGLIARPLTHRILYQA</sequence>